<feature type="compositionally biased region" description="Polar residues" evidence="2">
    <location>
        <begin position="565"/>
        <end position="576"/>
    </location>
</feature>
<accession>A0A7M7PLV8</accession>
<feature type="coiled-coil region" evidence="1">
    <location>
        <begin position="700"/>
        <end position="727"/>
    </location>
</feature>
<feature type="compositionally biased region" description="Polar residues" evidence="2">
    <location>
        <begin position="312"/>
        <end position="331"/>
    </location>
</feature>
<feature type="compositionally biased region" description="Polar residues" evidence="2">
    <location>
        <begin position="396"/>
        <end position="408"/>
    </location>
</feature>
<evidence type="ECO:0000256" key="1">
    <source>
        <dbReference type="SAM" id="Coils"/>
    </source>
</evidence>
<proteinExistence type="predicted"/>
<keyword evidence="4" id="KW-1185">Reference proteome</keyword>
<dbReference type="EnsemblMetazoa" id="XM_030996798">
    <property type="protein sequence ID" value="XP_030852658"/>
    <property type="gene ID" value="LOC115928826"/>
</dbReference>
<feature type="region of interest" description="Disordered" evidence="2">
    <location>
        <begin position="82"/>
        <end position="212"/>
    </location>
</feature>
<dbReference type="RefSeq" id="XP_030852658.1">
    <property type="nucleotide sequence ID" value="XM_030996798.1"/>
</dbReference>
<feature type="compositionally biased region" description="Basic and acidic residues" evidence="2">
    <location>
        <begin position="150"/>
        <end position="185"/>
    </location>
</feature>
<dbReference type="OrthoDB" id="10014807at2759"/>
<feature type="region of interest" description="Disordered" evidence="2">
    <location>
        <begin position="447"/>
        <end position="492"/>
    </location>
</feature>
<feature type="region of interest" description="Disordered" evidence="2">
    <location>
        <begin position="358"/>
        <end position="429"/>
    </location>
</feature>
<feature type="compositionally biased region" description="Basic and acidic residues" evidence="2">
    <location>
        <begin position="368"/>
        <end position="377"/>
    </location>
</feature>
<feature type="region of interest" description="Disordered" evidence="2">
    <location>
        <begin position="594"/>
        <end position="627"/>
    </location>
</feature>
<dbReference type="Pfam" id="PF15254">
    <property type="entry name" value="CCDC14"/>
    <property type="match status" value="1"/>
</dbReference>
<reference evidence="4" key="1">
    <citation type="submission" date="2015-02" db="EMBL/GenBank/DDBJ databases">
        <title>Genome sequencing for Strongylocentrotus purpuratus.</title>
        <authorList>
            <person name="Murali S."/>
            <person name="Liu Y."/>
            <person name="Vee V."/>
            <person name="English A."/>
            <person name="Wang M."/>
            <person name="Skinner E."/>
            <person name="Han Y."/>
            <person name="Muzny D.M."/>
            <person name="Worley K.C."/>
            <person name="Gibbs R.A."/>
        </authorList>
    </citation>
    <scope>NUCLEOTIDE SEQUENCE</scope>
</reference>
<dbReference type="InParanoid" id="A0A7M7PLV8"/>
<dbReference type="AlphaFoldDB" id="A0A7M7PLV8"/>
<dbReference type="GO" id="GO:0034451">
    <property type="term" value="C:centriolar satellite"/>
    <property type="evidence" value="ECO:0000318"/>
    <property type="project" value="GO_Central"/>
</dbReference>
<feature type="region of interest" description="Disordered" evidence="2">
    <location>
        <begin position="312"/>
        <end position="332"/>
    </location>
</feature>
<keyword evidence="1" id="KW-0175">Coiled coil</keyword>
<feature type="compositionally biased region" description="Polar residues" evidence="2">
    <location>
        <begin position="447"/>
        <end position="480"/>
    </location>
</feature>
<name>A0A7M7PLV8_STRPU</name>
<dbReference type="PANTHER" id="PTHR22367:SF2">
    <property type="entry name" value="COILED-COIL DOMAIN-CONTAINING PROTEIN 14"/>
    <property type="match status" value="1"/>
</dbReference>
<organism evidence="3 4">
    <name type="scientific">Strongylocentrotus purpuratus</name>
    <name type="common">Purple sea urchin</name>
    <dbReference type="NCBI Taxonomy" id="7668"/>
    <lineage>
        <taxon>Eukaryota</taxon>
        <taxon>Metazoa</taxon>
        <taxon>Echinodermata</taxon>
        <taxon>Eleutherozoa</taxon>
        <taxon>Echinozoa</taxon>
        <taxon>Echinoidea</taxon>
        <taxon>Euechinoidea</taxon>
        <taxon>Echinacea</taxon>
        <taxon>Camarodonta</taxon>
        <taxon>Echinidea</taxon>
        <taxon>Strongylocentrotidae</taxon>
        <taxon>Strongylocentrotus</taxon>
    </lineage>
</organism>
<sequence>MQMKQLNATKCSAEKNRFTSLRPVSPSSIRSGYSLYSTDTDDQVMSTHRGLDRCAALLANMMESEGIENVPTKLERGVRSKLGGMSHTNQQNKQTTKQKVPVTKTRVKTTSIQKKPVRSGSLKEKKQTGRRSFNQKLVSSTPNQKHTKLNKAEQKKQGSDRMHSKDTHRDRTDVYTEKEVTDKAHPRIPARVSPGNKENFPLSKQPSQRGNGPKQFIETYDVTPQVLNDNVITKTRVRTEVVKNPAIRHEVARVNEKPQRNAASSRQGSTVQSRLNEEQTYVERDYVMLQPQHVGITRQEQQWTELPQEVNGQTGHITGTVNYTDPNTQPWVSRIDMDPVRITPDNLRSAGTQNIHHLQQHDHHHYKQHQDQLDPHAPHPQGHAVESQLAAAAWENSRTGPGLQSSRNLDSHLESGVRQGLVSDGMGPVQTTQSILRDLVGKLQKMNESQIQTPQTQLSHPSPGSGVTQNNISHTHQQMGHGSKNVSRRGVDHNVREQDERMQDMLSLDRNFAKHSTVHHASRSGSHGISLGASAVGTHNADPQSRAEQLEPVRDSGRSCDHKSTNQSPGSLVTQMQRVSHEVAKDPIDAVIDTGTPKPHTSPKGHQVKDDVGVQTPPFSSRPPVVMTGTKGSNALWDQVRTLKYITKELHSANMKIGDVQTQELLTELEEVVETLPFTSLDRDLQTEISLALQPIRSENSQLRRRLRIANQQLRQIQLQAQAKENSQSGVSLEVFECKPTEASRRTPK</sequence>
<dbReference type="GeneID" id="115928826"/>
<evidence type="ECO:0000313" key="3">
    <source>
        <dbReference type="EnsemblMetazoa" id="XP_030852658"/>
    </source>
</evidence>
<feature type="region of interest" description="Disordered" evidence="2">
    <location>
        <begin position="515"/>
        <end position="576"/>
    </location>
</feature>
<reference evidence="3" key="2">
    <citation type="submission" date="2021-01" db="UniProtKB">
        <authorList>
            <consortium name="EnsemblMetazoa"/>
        </authorList>
    </citation>
    <scope>IDENTIFICATION</scope>
</reference>
<feature type="compositionally biased region" description="Polar residues" evidence="2">
    <location>
        <begin position="130"/>
        <end position="144"/>
    </location>
</feature>
<protein>
    <submittedName>
        <fullName evidence="3">Uncharacterized protein</fullName>
    </submittedName>
</protein>
<evidence type="ECO:0000313" key="4">
    <source>
        <dbReference type="Proteomes" id="UP000007110"/>
    </source>
</evidence>
<feature type="compositionally biased region" description="Polar residues" evidence="2">
    <location>
        <begin position="261"/>
        <end position="274"/>
    </location>
</feature>
<dbReference type="InterPro" id="IPR029343">
    <property type="entry name" value="CCDC14"/>
</dbReference>
<dbReference type="PANTHER" id="PTHR22367">
    <property type="entry name" value="COILED-COIL DOMAIN-CONTAINING PROTEIN 14"/>
    <property type="match status" value="1"/>
</dbReference>
<dbReference type="Proteomes" id="UP000007110">
    <property type="component" value="Unassembled WGS sequence"/>
</dbReference>
<feature type="compositionally biased region" description="Basic and acidic residues" evidence="2">
    <location>
        <begin position="548"/>
        <end position="564"/>
    </location>
</feature>
<dbReference type="GO" id="GO:0071539">
    <property type="term" value="P:protein localization to centrosome"/>
    <property type="evidence" value="ECO:0000318"/>
    <property type="project" value="GO_Central"/>
</dbReference>
<evidence type="ECO:0000256" key="2">
    <source>
        <dbReference type="SAM" id="MobiDB-lite"/>
    </source>
</evidence>
<dbReference type="KEGG" id="spu:115928826"/>
<feature type="region of interest" description="Disordered" evidence="2">
    <location>
        <begin position="254"/>
        <end position="275"/>
    </location>
</feature>
<feature type="compositionally biased region" description="Low complexity" evidence="2">
    <location>
        <begin position="88"/>
        <end position="110"/>
    </location>
</feature>